<evidence type="ECO:0000313" key="2">
    <source>
        <dbReference type="EMBL" id="QGY44856.1"/>
    </source>
</evidence>
<dbReference type="EMBL" id="CP046401">
    <property type="protein sequence ID" value="QGY44856.1"/>
    <property type="molecule type" value="Genomic_DNA"/>
</dbReference>
<evidence type="ECO:0000259" key="1">
    <source>
        <dbReference type="PROSITE" id="PS51688"/>
    </source>
</evidence>
<name>A0A6I6JPF7_9BACT</name>
<reference evidence="2 3" key="1">
    <citation type="submission" date="2019-11" db="EMBL/GenBank/DDBJ databases">
        <authorList>
            <person name="Zheng R.K."/>
            <person name="Sun C.M."/>
        </authorList>
    </citation>
    <scope>NUCLEOTIDE SEQUENCE [LARGE SCALE GENOMIC DNA]</scope>
    <source>
        <strain evidence="2 3">WC007</strain>
    </source>
</reference>
<dbReference type="InterPro" id="IPR030392">
    <property type="entry name" value="S74_ICA"/>
</dbReference>
<gene>
    <name evidence="2" type="ORF">GM418_14620</name>
</gene>
<dbReference type="Proteomes" id="UP000428260">
    <property type="component" value="Chromosome"/>
</dbReference>
<evidence type="ECO:0000313" key="3">
    <source>
        <dbReference type="Proteomes" id="UP000428260"/>
    </source>
</evidence>
<organism evidence="2 3">
    <name type="scientific">Maribellus comscasis</name>
    <dbReference type="NCBI Taxonomy" id="2681766"/>
    <lineage>
        <taxon>Bacteria</taxon>
        <taxon>Pseudomonadati</taxon>
        <taxon>Bacteroidota</taxon>
        <taxon>Bacteroidia</taxon>
        <taxon>Marinilabiliales</taxon>
        <taxon>Prolixibacteraceae</taxon>
        <taxon>Maribellus</taxon>
    </lineage>
</organism>
<proteinExistence type="predicted"/>
<sequence>MINFDELKIKDGELLDKEQWNGLLDDSRRYFEGNVGLGTDVPEAKLQIEGKGGTSVDLLVNGRIKSNNDHGGLWVSNDRFIGGTSSNRVGFYNKGWRLLVHNSGQVEVNGNLDVSGKVGIGISNPASILSLGSGLSRLKLALYQNSTGTSYYGMGVTSGHFYFNIGNTNARYTFLDRAGSGAREIFTIRGNGRVGIGTSNPSAPLHVNGIIKANLRNIGDHKNVQYNTETKEIGWDNSTRRDKRNITPLKDDFGKIMQLQPRRYTRPAQPENWEIGYIAEEAKSLGLEHLLFYDENNQPDGINYRKLCLYLVEILREHEHKLNPDSPYLEKYIENEEE</sequence>
<feature type="domain" description="Peptidase S74" evidence="1">
    <location>
        <begin position="238"/>
        <end position="329"/>
    </location>
</feature>
<dbReference type="RefSeq" id="WP_158867561.1">
    <property type="nucleotide sequence ID" value="NZ_CP046401.1"/>
</dbReference>
<keyword evidence="3" id="KW-1185">Reference proteome</keyword>
<accession>A0A6I6JPF7</accession>
<dbReference type="PROSITE" id="PS51688">
    <property type="entry name" value="ICA"/>
    <property type="match status" value="1"/>
</dbReference>
<protein>
    <recommendedName>
        <fullName evidence="1">Peptidase S74 domain-containing protein</fullName>
    </recommendedName>
</protein>
<dbReference type="AlphaFoldDB" id="A0A6I6JPF7"/>
<dbReference type="Pfam" id="PF13884">
    <property type="entry name" value="Peptidase_S74"/>
    <property type="match status" value="1"/>
</dbReference>
<dbReference type="KEGG" id="mcos:GM418_14620"/>